<dbReference type="Proteomes" id="UP000177798">
    <property type="component" value="Chromosome 4"/>
</dbReference>
<dbReference type="Pfam" id="PF14618">
    <property type="entry name" value="DUF4452"/>
    <property type="match status" value="1"/>
</dbReference>
<dbReference type="EMBL" id="CP017817">
    <property type="protein sequence ID" value="APA08552.1"/>
    <property type="molecule type" value="Genomic_DNA"/>
</dbReference>
<accession>A0A1D9Q164</accession>
<organism evidence="2 3">
    <name type="scientific">Sclerotinia sclerotiorum (strain ATCC 18683 / 1980 / Ss-1)</name>
    <name type="common">White mold</name>
    <name type="synonym">Whetzelinia sclerotiorum</name>
    <dbReference type="NCBI Taxonomy" id="665079"/>
    <lineage>
        <taxon>Eukaryota</taxon>
        <taxon>Fungi</taxon>
        <taxon>Dikarya</taxon>
        <taxon>Ascomycota</taxon>
        <taxon>Pezizomycotina</taxon>
        <taxon>Leotiomycetes</taxon>
        <taxon>Helotiales</taxon>
        <taxon>Sclerotiniaceae</taxon>
        <taxon>Sclerotinia</taxon>
    </lineage>
</organism>
<proteinExistence type="predicted"/>
<gene>
    <name evidence="2" type="ORF">sscle_04g033220</name>
</gene>
<dbReference type="InterPro" id="IPR027915">
    <property type="entry name" value="DUF4452"/>
</dbReference>
<feature type="compositionally biased region" description="Polar residues" evidence="1">
    <location>
        <begin position="175"/>
        <end position="193"/>
    </location>
</feature>
<feature type="compositionally biased region" description="Low complexity" evidence="1">
    <location>
        <begin position="97"/>
        <end position="117"/>
    </location>
</feature>
<feature type="compositionally biased region" description="Polar residues" evidence="1">
    <location>
        <begin position="1"/>
        <end position="27"/>
    </location>
</feature>
<dbReference type="AlphaFoldDB" id="A0A1D9Q164"/>
<protein>
    <submittedName>
        <fullName evidence="2">Uncharacterized protein</fullName>
    </submittedName>
</protein>
<dbReference type="OrthoDB" id="5408025at2759"/>
<sequence length="199" mass="22122">MSSYYQHFNAHQQHTTPSNVQNGSVHNRNSRRNTRLPQNAAQANKQYQKIVKREEEAAAVISYRRLFEYARSFDLEDDAEFCPNLLTEEDMVSINGSASDRSSLSSGSPTNSPQSTQVSVNLSPDTNFSLNSNSHPFISSGFNVSALKIHQPSATRIGRNAIPIVNPNDGGLMSSPPSSVSPARMQQHQQQTRVPIRFY</sequence>
<name>A0A1D9Q164_SCLS1</name>
<feature type="compositionally biased region" description="Low complexity" evidence="1">
    <location>
        <begin position="38"/>
        <end position="47"/>
    </location>
</feature>
<dbReference type="PANTHER" id="PTHR39615">
    <property type="entry name" value="YALI0E17897P"/>
    <property type="match status" value="1"/>
</dbReference>
<evidence type="ECO:0000313" key="3">
    <source>
        <dbReference type="Proteomes" id="UP000177798"/>
    </source>
</evidence>
<dbReference type="PANTHER" id="PTHR39615:SF1">
    <property type="entry name" value="YALI0E17897P"/>
    <property type="match status" value="1"/>
</dbReference>
<feature type="region of interest" description="Disordered" evidence="1">
    <location>
        <begin position="160"/>
        <end position="199"/>
    </location>
</feature>
<dbReference type="KEGG" id="ssl:SS1G_02259"/>
<dbReference type="RefSeq" id="XP_001596043.1">
    <property type="nucleotide sequence ID" value="XM_001595993.1"/>
</dbReference>
<feature type="region of interest" description="Disordered" evidence="1">
    <location>
        <begin position="1"/>
        <end position="47"/>
    </location>
</feature>
<reference evidence="3" key="1">
    <citation type="journal article" date="2017" name="Genome Biol. Evol.">
        <title>The complete genome sequence of the phytopathogenic fungus Sclerotinia sclerotiorum reveals insights into the genome architecture of broad host range pathogens.</title>
        <authorList>
            <person name="Derbyshire M."/>
            <person name="Denton-Giles M."/>
            <person name="Hegedus D."/>
            <person name="Seifbarghy S."/>
            <person name="Rollins J."/>
            <person name="van Kan J."/>
            <person name="Seidl M.F."/>
            <person name="Faino L."/>
            <person name="Mbengue M."/>
            <person name="Navaud O."/>
            <person name="Raffaele S."/>
            <person name="Hammond-Kosack K."/>
            <person name="Heard S."/>
            <person name="Oliver R."/>
        </authorList>
    </citation>
    <scope>NUCLEOTIDE SEQUENCE [LARGE SCALE GENOMIC DNA]</scope>
    <source>
        <strain evidence="3">ATCC 18683 / 1980 / Ss-1</strain>
    </source>
</reference>
<feature type="region of interest" description="Disordered" evidence="1">
    <location>
        <begin position="96"/>
        <end position="126"/>
    </location>
</feature>
<evidence type="ECO:0000313" key="2">
    <source>
        <dbReference type="EMBL" id="APA08552.1"/>
    </source>
</evidence>
<dbReference type="VEuPathDB" id="FungiDB:sscle_04g033220"/>
<dbReference type="OMA" id="SHRQFRG"/>
<evidence type="ECO:0000256" key="1">
    <source>
        <dbReference type="SAM" id="MobiDB-lite"/>
    </source>
</evidence>